<comment type="function">
    <text evidence="1 6">Removes the N-terminal methionine from nascent proteins. The N-terminal methionine is often cleaved when the second residue in the primary sequence is small and uncharged (Met-Ala-, Cys, Gly, Pro, Ser, Thr, or Val). Requires deformylation of the N(alpha)-formylated initiator methionine before it can be hydrolyzed.</text>
</comment>
<dbReference type="Gene3D" id="3.90.230.10">
    <property type="entry name" value="Creatinase/methionine aminopeptidase superfamily"/>
    <property type="match status" value="1"/>
</dbReference>
<feature type="binding site" evidence="6">
    <location>
        <position position="249"/>
    </location>
    <ligand>
        <name>a divalent metal cation</name>
        <dbReference type="ChEBI" id="CHEBI:60240"/>
        <label>2</label>
        <note>catalytic</note>
    </ligand>
</feature>
<gene>
    <name evidence="6" type="primary">map</name>
    <name evidence="9" type="ORF">A2633_01990</name>
</gene>
<dbReference type="PANTHER" id="PTHR43330">
    <property type="entry name" value="METHIONINE AMINOPEPTIDASE"/>
    <property type="match status" value="1"/>
</dbReference>
<evidence type="ECO:0000256" key="5">
    <source>
        <dbReference type="ARBA" id="ARBA00022801"/>
    </source>
</evidence>
<evidence type="ECO:0000256" key="7">
    <source>
        <dbReference type="RuleBase" id="RU003653"/>
    </source>
</evidence>
<evidence type="ECO:0000259" key="8">
    <source>
        <dbReference type="Pfam" id="PF00557"/>
    </source>
</evidence>
<dbReference type="InterPro" id="IPR000994">
    <property type="entry name" value="Pept_M24"/>
</dbReference>
<feature type="binding site" evidence="6">
    <location>
        <position position="249"/>
    </location>
    <ligand>
        <name>a divalent metal cation</name>
        <dbReference type="ChEBI" id="CHEBI:60240"/>
        <label>1</label>
    </ligand>
</feature>
<feature type="binding site" evidence="6">
    <location>
        <position position="192"/>
    </location>
    <ligand>
        <name>substrate</name>
    </ligand>
</feature>
<keyword evidence="4 6" id="KW-0479">Metal-binding</keyword>
<dbReference type="GO" id="GO:0006508">
    <property type="term" value="P:proteolysis"/>
    <property type="evidence" value="ECO:0007669"/>
    <property type="project" value="UniProtKB-KW"/>
</dbReference>
<keyword evidence="5 6" id="KW-0378">Hydrolase</keyword>
<dbReference type="InterPro" id="IPR036005">
    <property type="entry name" value="Creatinase/aminopeptidase-like"/>
</dbReference>
<comment type="similarity">
    <text evidence="6">Belongs to the peptidase M24A family. Methionine aminopeptidase type 1 subfamily.</text>
</comment>
<dbReference type="CDD" id="cd01086">
    <property type="entry name" value="MetAP1"/>
    <property type="match status" value="1"/>
</dbReference>
<dbReference type="Proteomes" id="UP000177152">
    <property type="component" value="Unassembled WGS sequence"/>
</dbReference>
<dbReference type="NCBIfam" id="TIGR00500">
    <property type="entry name" value="met_pdase_I"/>
    <property type="match status" value="1"/>
</dbReference>
<feature type="binding site" evidence="6">
    <location>
        <position position="100"/>
    </location>
    <ligand>
        <name>a divalent metal cation</name>
        <dbReference type="ChEBI" id="CHEBI:60240"/>
        <label>1</label>
    </ligand>
</feature>
<feature type="binding site" evidence="6">
    <location>
        <position position="82"/>
    </location>
    <ligand>
        <name>substrate</name>
    </ligand>
</feature>
<evidence type="ECO:0000256" key="1">
    <source>
        <dbReference type="ARBA" id="ARBA00002521"/>
    </source>
</evidence>
<dbReference type="AlphaFoldDB" id="A0A1G2K4N4"/>
<comment type="caution">
    <text evidence="9">The sequence shown here is derived from an EMBL/GenBank/DDBJ whole genome shotgun (WGS) entry which is preliminary data.</text>
</comment>
<comment type="catalytic activity">
    <reaction evidence="6 7">
        <text>Release of N-terminal amino acids, preferentially methionine, from peptides and arylamides.</text>
        <dbReference type="EC" id="3.4.11.18"/>
    </reaction>
</comment>
<evidence type="ECO:0000256" key="4">
    <source>
        <dbReference type="ARBA" id="ARBA00022723"/>
    </source>
</evidence>
<evidence type="ECO:0000313" key="10">
    <source>
        <dbReference type="Proteomes" id="UP000177152"/>
    </source>
</evidence>
<dbReference type="GO" id="GO:0004239">
    <property type="term" value="F:initiator methionyl aminopeptidase activity"/>
    <property type="evidence" value="ECO:0007669"/>
    <property type="project" value="UniProtKB-UniRule"/>
</dbReference>
<feature type="domain" description="Peptidase M24" evidence="8">
    <location>
        <begin position="11"/>
        <end position="256"/>
    </location>
</feature>
<comment type="cofactor">
    <cofactor evidence="6">
        <name>Co(2+)</name>
        <dbReference type="ChEBI" id="CHEBI:48828"/>
    </cofactor>
    <cofactor evidence="6">
        <name>Zn(2+)</name>
        <dbReference type="ChEBI" id="CHEBI:29105"/>
    </cofactor>
    <cofactor evidence="6">
        <name>Mn(2+)</name>
        <dbReference type="ChEBI" id="CHEBI:29035"/>
    </cofactor>
    <cofactor evidence="6">
        <name>Fe(2+)</name>
        <dbReference type="ChEBI" id="CHEBI:29033"/>
    </cofactor>
    <text evidence="6">Binds 2 divalent metal cations per subunit. Has a high-affinity and a low affinity metal-binding site. The true nature of the physiological cofactor is under debate. The enzyme is active with cobalt, zinc, manganese or divalent iron ions. Most likely, methionine aminopeptidases function as mononuclear Fe(2+)-metalloproteases under physiological conditions, and the catalytically relevant metal-binding site has been assigned to the histidine-containing high-affinity site.</text>
</comment>
<dbReference type="SUPFAM" id="SSF55920">
    <property type="entry name" value="Creatinase/aminopeptidase"/>
    <property type="match status" value="1"/>
</dbReference>
<dbReference type="EMBL" id="MHQC01000037">
    <property type="protein sequence ID" value="OGZ94355.1"/>
    <property type="molecule type" value="Genomic_DNA"/>
</dbReference>
<sequence length="265" mass="28583">MTVASEKEIETLRGCGRRLAEVLASVKQAARSGVSTKELDKLAEGLILSSGGEPIFKGYKTKLDPRPYPGSLCVSVNDEVVHGIPTEKRILKEGDIVGLDIGMRWPAFAKASAGKPQGLVTDMAETIGIGKVSPKAEKIMRATKESLELGIRMLAPGVRLGDLGYTIQEHLERNGYGVIRDLSGHGVGRELHEDPFVPNFGKPGTGPKIREGMVIAIEPMATEGDWHLILDKDGWTLKTSDGKLAAHFEHTVLITKDGAEVLTQL</sequence>
<dbReference type="InterPro" id="IPR002467">
    <property type="entry name" value="Pept_M24A_MAP1"/>
</dbReference>
<dbReference type="GO" id="GO:0070006">
    <property type="term" value="F:metalloaminopeptidase activity"/>
    <property type="evidence" value="ECO:0007669"/>
    <property type="project" value="UniProtKB-UniRule"/>
</dbReference>
<comment type="subunit">
    <text evidence="6">Monomer.</text>
</comment>
<keyword evidence="3 6" id="KW-0645">Protease</keyword>
<dbReference type="PANTHER" id="PTHR43330:SF27">
    <property type="entry name" value="METHIONINE AMINOPEPTIDASE"/>
    <property type="match status" value="1"/>
</dbReference>
<evidence type="ECO:0000256" key="6">
    <source>
        <dbReference type="HAMAP-Rule" id="MF_01974"/>
    </source>
</evidence>
<feature type="binding site" evidence="6">
    <location>
        <position position="218"/>
    </location>
    <ligand>
        <name>a divalent metal cation</name>
        <dbReference type="ChEBI" id="CHEBI:60240"/>
        <label>2</label>
        <note>catalytic</note>
    </ligand>
</feature>
<dbReference type="PRINTS" id="PR00599">
    <property type="entry name" value="MAPEPTIDASE"/>
</dbReference>
<keyword evidence="2 6" id="KW-0031">Aminopeptidase</keyword>
<organism evidence="9 10">
    <name type="scientific">Candidatus Sungbacteria bacterium RIFCSPHIGHO2_01_FULL_47_32</name>
    <dbReference type="NCBI Taxonomy" id="1802264"/>
    <lineage>
        <taxon>Bacteria</taxon>
        <taxon>Candidatus Sungiibacteriota</taxon>
    </lineage>
</organism>
<proteinExistence type="inferred from homology"/>
<feature type="binding site" evidence="6">
    <location>
        <position position="122"/>
    </location>
    <ligand>
        <name>a divalent metal cation</name>
        <dbReference type="ChEBI" id="CHEBI:60240"/>
        <label>1</label>
    </ligand>
</feature>
<reference evidence="9 10" key="1">
    <citation type="journal article" date="2016" name="Nat. Commun.">
        <title>Thousands of microbial genomes shed light on interconnected biogeochemical processes in an aquifer system.</title>
        <authorList>
            <person name="Anantharaman K."/>
            <person name="Brown C.T."/>
            <person name="Hug L.A."/>
            <person name="Sharon I."/>
            <person name="Castelle C.J."/>
            <person name="Probst A.J."/>
            <person name="Thomas B.C."/>
            <person name="Singh A."/>
            <person name="Wilkins M.J."/>
            <person name="Karaoz U."/>
            <person name="Brodie E.L."/>
            <person name="Williams K.H."/>
            <person name="Hubbard S.S."/>
            <person name="Banfield J.F."/>
        </authorList>
    </citation>
    <scope>NUCLEOTIDE SEQUENCE [LARGE SCALE GENOMIC DNA]</scope>
</reference>
<evidence type="ECO:0000256" key="3">
    <source>
        <dbReference type="ARBA" id="ARBA00022670"/>
    </source>
</evidence>
<dbReference type="EC" id="3.4.11.18" evidence="6 7"/>
<dbReference type="GO" id="GO:0046872">
    <property type="term" value="F:metal ion binding"/>
    <property type="evidence" value="ECO:0007669"/>
    <property type="project" value="UniProtKB-UniRule"/>
</dbReference>
<accession>A0A1G2K4N4</accession>
<protein>
    <recommendedName>
        <fullName evidence="6 7">Methionine aminopeptidase</fullName>
        <shortName evidence="6">MAP</shortName>
        <shortName evidence="6">MetAP</shortName>
        <ecNumber evidence="6 7">3.4.11.18</ecNumber>
    </recommendedName>
    <alternativeName>
        <fullName evidence="6">Peptidase M</fullName>
    </alternativeName>
</protein>
<dbReference type="Pfam" id="PF00557">
    <property type="entry name" value="Peptidase_M24"/>
    <property type="match status" value="1"/>
</dbReference>
<feature type="binding site" evidence="6">
    <location>
        <position position="122"/>
    </location>
    <ligand>
        <name>a divalent metal cation</name>
        <dbReference type="ChEBI" id="CHEBI:60240"/>
        <label>2</label>
        <note>catalytic</note>
    </ligand>
</feature>
<dbReference type="GO" id="GO:0005829">
    <property type="term" value="C:cytosol"/>
    <property type="evidence" value="ECO:0007669"/>
    <property type="project" value="TreeGrafter"/>
</dbReference>
<dbReference type="InterPro" id="IPR001714">
    <property type="entry name" value="Pept_M24_MAP"/>
</dbReference>
<dbReference type="HAMAP" id="MF_01974">
    <property type="entry name" value="MetAP_1"/>
    <property type="match status" value="1"/>
</dbReference>
<feature type="binding site" evidence="6">
    <location>
        <position position="185"/>
    </location>
    <ligand>
        <name>a divalent metal cation</name>
        <dbReference type="ChEBI" id="CHEBI:60240"/>
        <label>2</label>
        <note>catalytic</note>
    </ligand>
</feature>
<name>A0A1G2K4N4_9BACT</name>
<evidence type="ECO:0000256" key="2">
    <source>
        <dbReference type="ARBA" id="ARBA00022438"/>
    </source>
</evidence>
<evidence type="ECO:0000313" key="9">
    <source>
        <dbReference type="EMBL" id="OGZ94355.1"/>
    </source>
</evidence>